<evidence type="ECO:0000256" key="4">
    <source>
        <dbReference type="ARBA" id="ARBA00023098"/>
    </source>
</evidence>
<dbReference type="CDD" id="cd05907">
    <property type="entry name" value="VL_LC_FACS_like"/>
    <property type="match status" value="1"/>
</dbReference>
<dbReference type="Proteomes" id="UP001147653">
    <property type="component" value="Unassembled WGS sequence"/>
</dbReference>
<dbReference type="EMBL" id="JAPDDP010000056">
    <property type="protein sequence ID" value="MDA0183585.1"/>
    <property type="molecule type" value="Genomic_DNA"/>
</dbReference>
<comment type="caution">
    <text evidence="7">The sequence shown here is derived from an EMBL/GenBank/DDBJ whole genome shotgun (WGS) entry which is preliminary data.</text>
</comment>
<dbReference type="Pfam" id="PF00501">
    <property type="entry name" value="AMP-binding"/>
    <property type="match status" value="1"/>
</dbReference>
<evidence type="ECO:0000313" key="8">
    <source>
        <dbReference type="Proteomes" id="UP001147653"/>
    </source>
</evidence>
<evidence type="ECO:0000256" key="5">
    <source>
        <dbReference type="ARBA" id="ARBA00032875"/>
    </source>
</evidence>
<evidence type="ECO:0000256" key="2">
    <source>
        <dbReference type="ARBA" id="ARBA00022598"/>
    </source>
</evidence>
<proteinExistence type="inferred from homology"/>
<dbReference type="Pfam" id="PF23562">
    <property type="entry name" value="AMP-binding_C_3"/>
    <property type="match status" value="1"/>
</dbReference>
<keyword evidence="3" id="KW-0276">Fatty acid metabolism</keyword>
<dbReference type="PANTHER" id="PTHR43272:SF32">
    <property type="entry name" value="AMP-DEPENDENT SYNTHETASE_LIGASE DOMAIN-CONTAINING PROTEIN"/>
    <property type="match status" value="1"/>
</dbReference>
<dbReference type="PANTHER" id="PTHR43272">
    <property type="entry name" value="LONG-CHAIN-FATTY-ACID--COA LIGASE"/>
    <property type="match status" value="1"/>
</dbReference>
<dbReference type="InterPro" id="IPR042099">
    <property type="entry name" value="ANL_N_sf"/>
</dbReference>
<protein>
    <recommendedName>
        <fullName evidence="5">Acyl-CoA synthetase</fullName>
    </recommendedName>
</protein>
<dbReference type="RefSeq" id="WP_270027970.1">
    <property type="nucleotide sequence ID" value="NZ_JAPDDP010000056.1"/>
</dbReference>
<dbReference type="SUPFAM" id="SSF56801">
    <property type="entry name" value="Acetyl-CoA synthetase-like"/>
    <property type="match status" value="1"/>
</dbReference>
<evidence type="ECO:0000256" key="3">
    <source>
        <dbReference type="ARBA" id="ARBA00022832"/>
    </source>
</evidence>
<evidence type="ECO:0000313" key="7">
    <source>
        <dbReference type="EMBL" id="MDA0183585.1"/>
    </source>
</evidence>
<organism evidence="7 8">
    <name type="scientific">Solirubrobacter phytolaccae</name>
    <dbReference type="NCBI Taxonomy" id="1404360"/>
    <lineage>
        <taxon>Bacteria</taxon>
        <taxon>Bacillati</taxon>
        <taxon>Actinomycetota</taxon>
        <taxon>Thermoleophilia</taxon>
        <taxon>Solirubrobacterales</taxon>
        <taxon>Solirubrobacteraceae</taxon>
        <taxon>Solirubrobacter</taxon>
    </lineage>
</organism>
<keyword evidence="4" id="KW-0443">Lipid metabolism</keyword>
<sequence length="597" mass="64430">MQQTTTSGRAGASTGSRTIADIVSLAAERYGEQPAARFKRDGEWVDLSYGGLSEIVSEIARGLIDLGLAPGERVALLCTTRVEWTFADFGITSAGGVVVPIYPTNSPEECAWVAGNSESRFAIAENAEQVAKLVAVRDQLPKLEAIIAIEPAAGALSLDELRERGRARDAGEVAERVAAVSPEDPYTIIYTSGTTGPPKGCVLSQGNYRTVTRMCEEVGVIEAGEPVYLFLPLAHSYALLIQLLCVDLGAPLIYWSGDPDQIVPDLMATKPMFLPSVPRIFEKIYTLVTSNNDPAKIAAATQLGLQVRRLREAGQDVPAPLAAAFEQADAELYVNVRGIFGGRLKQATSGAAPIAKEILEFFYACGAPVLEGYGMTETSTVTTASTIADHKLGTVGRALPGSELKIADDGEVLVRGPHIFGGYYGKSDTTSFGEISSDGWLHTGDLGSLDEDGYLSITGRKKDIMITAGGKNLTPANVENDLKRSRWISQAVMYADRRPFPVALLTLDPDEIVHFAREHSLPEDLATLSTDPQVLALIQAEVDRVNERYAQVEQIKKFFLLDHDLSQETGELTPTLKVKRNVINDLYASEFDALYAS</sequence>
<dbReference type="GO" id="GO:0004467">
    <property type="term" value="F:long-chain fatty acid-CoA ligase activity"/>
    <property type="evidence" value="ECO:0007669"/>
    <property type="project" value="TreeGrafter"/>
</dbReference>
<comment type="similarity">
    <text evidence="1">Belongs to the ATP-dependent AMP-binding enzyme family.</text>
</comment>
<dbReference type="PROSITE" id="PS00455">
    <property type="entry name" value="AMP_BINDING"/>
    <property type="match status" value="1"/>
</dbReference>
<reference evidence="7" key="1">
    <citation type="submission" date="2022-10" db="EMBL/GenBank/DDBJ databases">
        <title>The WGS of Solirubrobacter phytolaccae KCTC 29190.</title>
        <authorList>
            <person name="Jiang Z."/>
        </authorList>
    </citation>
    <scope>NUCLEOTIDE SEQUENCE</scope>
    <source>
        <strain evidence="7">KCTC 29190</strain>
    </source>
</reference>
<dbReference type="AlphaFoldDB" id="A0A9X3NER1"/>
<gene>
    <name evidence="7" type="ORF">OJ997_24965</name>
</gene>
<accession>A0A9X3NER1</accession>
<evidence type="ECO:0000259" key="6">
    <source>
        <dbReference type="Pfam" id="PF00501"/>
    </source>
</evidence>
<keyword evidence="2" id="KW-0436">Ligase</keyword>
<dbReference type="InterPro" id="IPR020845">
    <property type="entry name" value="AMP-binding_CS"/>
</dbReference>
<keyword evidence="8" id="KW-1185">Reference proteome</keyword>
<dbReference type="Gene3D" id="3.40.50.12780">
    <property type="entry name" value="N-terminal domain of ligase-like"/>
    <property type="match status" value="1"/>
</dbReference>
<dbReference type="GO" id="GO:0016020">
    <property type="term" value="C:membrane"/>
    <property type="evidence" value="ECO:0007669"/>
    <property type="project" value="TreeGrafter"/>
</dbReference>
<evidence type="ECO:0000256" key="1">
    <source>
        <dbReference type="ARBA" id="ARBA00006432"/>
    </source>
</evidence>
<feature type="domain" description="AMP-dependent synthetase/ligase" evidence="6">
    <location>
        <begin position="26"/>
        <end position="424"/>
    </location>
</feature>
<name>A0A9X3NER1_9ACTN</name>
<dbReference type="InterPro" id="IPR000873">
    <property type="entry name" value="AMP-dep_synth/lig_dom"/>
</dbReference>